<reference evidence="3 4" key="1">
    <citation type="submission" date="2013-02" db="EMBL/GenBank/DDBJ databases">
        <title>The Genome Sequence of Plasmodium falciparum UGT5.1.</title>
        <authorList>
            <consortium name="The Broad Institute Genome Sequencing Platform"/>
            <consortium name="The Broad Institute Genome Sequencing Center for Infectious Disease"/>
            <person name="Neafsey D."/>
            <person name="Cheeseman I."/>
            <person name="Volkman S."/>
            <person name="Adams J."/>
            <person name="Walker B."/>
            <person name="Young S.K."/>
            <person name="Zeng Q."/>
            <person name="Gargeya S."/>
            <person name="Fitzgerald M."/>
            <person name="Haas B."/>
            <person name="Abouelleil A."/>
            <person name="Alvarado L."/>
            <person name="Arachchi H.M."/>
            <person name="Berlin A.M."/>
            <person name="Chapman S.B."/>
            <person name="Dewar J."/>
            <person name="Goldberg J."/>
            <person name="Griggs A."/>
            <person name="Gujja S."/>
            <person name="Hansen M."/>
            <person name="Howarth C."/>
            <person name="Imamovic A."/>
            <person name="Larimer J."/>
            <person name="McCowan C."/>
            <person name="Murphy C."/>
            <person name="Neiman D."/>
            <person name="Pearson M."/>
            <person name="Priest M."/>
            <person name="Roberts A."/>
            <person name="Saif S."/>
            <person name="Shea T."/>
            <person name="Sisk P."/>
            <person name="Sykes S."/>
            <person name="Wortman J."/>
            <person name="Nusbaum C."/>
            <person name="Birren B."/>
        </authorList>
    </citation>
    <scope>NUCLEOTIDE SEQUENCE [LARGE SCALE GENOMIC DNA]</scope>
    <source>
        <strain evidence="3 4">UGT5.1</strain>
    </source>
</reference>
<dbReference type="EMBL" id="KE124666">
    <property type="protein sequence ID" value="EWC75085.1"/>
    <property type="molecule type" value="Genomic_DNA"/>
</dbReference>
<dbReference type="GO" id="GO:0003723">
    <property type="term" value="F:RNA binding"/>
    <property type="evidence" value="ECO:0007669"/>
    <property type="project" value="InterPro"/>
</dbReference>
<organism evidence="3 4">
    <name type="scientific">Plasmodium falciparum UGT5.1</name>
    <dbReference type="NCBI Taxonomy" id="1237627"/>
    <lineage>
        <taxon>Eukaryota</taxon>
        <taxon>Sar</taxon>
        <taxon>Alveolata</taxon>
        <taxon>Apicomplexa</taxon>
        <taxon>Aconoidasida</taxon>
        <taxon>Haemosporida</taxon>
        <taxon>Plasmodiidae</taxon>
        <taxon>Plasmodium</taxon>
        <taxon>Plasmodium (Laverania)</taxon>
    </lineage>
</organism>
<dbReference type="OrthoDB" id="367221at2759"/>
<feature type="coiled-coil region" evidence="1">
    <location>
        <begin position="309"/>
        <end position="336"/>
    </location>
</feature>
<name>W7J8Z1_PLAFA</name>
<accession>W7J8Z1</accession>
<dbReference type="Proteomes" id="UP000030697">
    <property type="component" value="Unassembled WGS sequence"/>
</dbReference>
<proteinExistence type="predicted"/>
<keyword evidence="1" id="KW-0175">Coiled coil</keyword>
<dbReference type="InterPro" id="IPR040183">
    <property type="entry name" value="THUMPD1-like"/>
</dbReference>
<evidence type="ECO:0000313" key="3">
    <source>
        <dbReference type="EMBL" id="EWC75085.1"/>
    </source>
</evidence>
<feature type="region of interest" description="Disordered" evidence="2">
    <location>
        <begin position="139"/>
        <end position="160"/>
    </location>
</feature>
<dbReference type="PANTHER" id="PTHR13452">
    <property type="entry name" value="THUMP DOMAIN CONTAINING PROTEIN 1-RELATED"/>
    <property type="match status" value="1"/>
</dbReference>
<feature type="region of interest" description="Disordered" evidence="2">
    <location>
        <begin position="277"/>
        <end position="308"/>
    </location>
</feature>
<evidence type="ECO:0000313" key="4">
    <source>
        <dbReference type="Proteomes" id="UP000030697"/>
    </source>
</evidence>
<protein>
    <recommendedName>
        <fullName evidence="5">THUMP domain-containing protein</fullName>
    </recommendedName>
</protein>
<dbReference type="PANTHER" id="PTHR13452:SF10">
    <property type="entry name" value="THUMP DOMAIN-CONTAINING PROTEIN 1"/>
    <property type="match status" value="1"/>
</dbReference>
<evidence type="ECO:0000256" key="1">
    <source>
        <dbReference type="SAM" id="Coils"/>
    </source>
</evidence>
<sequence length="464" mass="54767">MEIIMKIKMEILMKIKMMRLPKQTAKMIIKKKNVLTVLDNCIGNNYSVNLTKPDLAIIVHVTEIMCGISIIRDYDKTRKFNISSFNEDSQKINVSAQCKGILLSTVSPRKMSSGIKEFINFLKLNFPEENLENGEIKIKEAATDDHDNDSDRKTSNVEKQLNEEIRKENSDYIRFAPLRNIIKNFTFIKFNNAADKNPSEIVTQIFSMARNKKEKYILRNICKIIPFDCICKPHISPFIKTLLPLLKENFSKGLCVQENFTITNLLKLLNVSEEKTTELANKQDEPQEENGNEDTSKSNENKNGDNIRKINMDENFNKLIKKLKKKEKNNIKYNKERNFIFHIIGNNEPFNERIFNFNNIMYANKKKNSRDIENYIDKYKLVYNNFENNINMYFNKYVEDIINSSIIQRSELQIPKRKMNKTNYTKNNIMGNLLNYEYVQYHNFYKRENEEKYFKPAKNNNDEE</sequence>
<evidence type="ECO:0000256" key="2">
    <source>
        <dbReference type="SAM" id="MobiDB-lite"/>
    </source>
</evidence>
<dbReference type="Gene3D" id="3.30.2300.10">
    <property type="entry name" value="THUMP superfamily"/>
    <property type="match status" value="1"/>
</dbReference>
<evidence type="ECO:0008006" key="5">
    <source>
        <dbReference type="Google" id="ProtNLM"/>
    </source>
</evidence>
<dbReference type="SUPFAM" id="SSF143437">
    <property type="entry name" value="THUMP domain-like"/>
    <property type="match status" value="1"/>
</dbReference>
<feature type="compositionally biased region" description="Basic and acidic residues" evidence="2">
    <location>
        <begin position="294"/>
        <end position="308"/>
    </location>
</feature>
<dbReference type="AlphaFoldDB" id="W7J8Z1"/>
<dbReference type="GO" id="GO:0006400">
    <property type="term" value="P:tRNA modification"/>
    <property type="evidence" value="ECO:0007669"/>
    <property type="project" value="InterPro"/>
</dbReference>
<gene>
    <name evidence="3" type="ORF">C923_04236</name>
</gene>